<organism evidence="2 3">
    <name type="scientific">Cimex lectularius</name>
    <name type="common">Bed bug</name>
    <name type="synonym">Acanthia lectularia</name>
    <dbReference type="NCBI Taxonomy" id="79782"/>
    <lineage>
        <taxon>Eukaryota</taxon>
        <taxon>Metazoa</taxon>
        <taxon>Ecdysozoa</taxon>
        <taxon>Arthropoda</taxon>
        <taxon>Hexapoda</taxon>
        <taxon>Insecta</taxon>
        <taxon>Pterygota</taxon>
        <taxon>Neoptera</taxon>
        <taxon>Paraneoptera</taxon>
        <taxon>Hemiptera</taxon>
        <taxon>Heteroptera</taxon>
        <taxon>Panheteroptera</taxon>
        <taxon>Cimicomorpha</taxon>
        <taxon>Cimicidae</taxon>
        <taxon>Cimex</taxon>
    </lineage>
</organism>
<feature type="compositionally biased region" description="Basic residues" evidence="1">
    <location>
        <begin position="370"/>
        <end position="390"/>
    </location>
</feature>
<name>A0A8I6SRE3_CIMLE</name>
<dbReference type="RefSeq" id="XP_024083688.1">
    <property type="nucleotide sequence ID" value="XM_024227920.1"/>
</dbReference>
<protein>
    <submittedName>
        <fullName evidence="2">Uncharacterized protein</fullName>
    </submittedName>
</protein>
<dbReference type="EnsemblMetazoa" id="XM_024227920.1">
    <property type="protein sequence ID" value="XP_024083688.1"/>
    <property type="gene ID" value="LOC106663719"/>
</dbReference>
<sequence>MLLLVYTKKIQNCKTEDSTDTEGFKEIMKRPIHFISCLSPCSVYHFFEGDTNLKRFKRKSSICKKCGYKKLSEGIYTHKKKQSSEEIYCDKKKQSSEEIYRDKKKQPTKDIFTITDKTFQPSKHDNVYTPTNKNSVPIETEDKTTNTIDAEVQTTPEKFSISLPPIKHVTLPQSIIRPSIEKNIQPHGKVTQHCVDEKICPCAKNGISCPLYPTEILTNQNYKLRHRDSPQSSITKKNSVYFQNVETSVQTDLQSKDLKLVQTTEQRSTQTDFPVADTVKGRSKQASMQTELLLDDIKIAQPAKPVSTQTDPTLSDAKARHSIITVESQSSVNVPKSNTPNIEETTKKTTHSNRKGLSAKSLEKKLKSGSSRHIKHEKAHKSPNKRKQKLFVKTPPPTRQQSAFSQETSL</sequence>
<accession>A0A8I6SRE3</accession>
<feature type="region of interest" description="Disordered" evidence="1">
    <location>
        <begin position="326"/>
        <end position="410"/>
    </location>
</feature>
<feature type="region of interest" description="Disordered" evidence="1">
    <location>
        <begin position="262"/>
        <end position="287"/>
    </location>
</feature>
<dbReference type="EnsemblMetazoa" id="XM_024227918.1">
    <property type="protein sequence ID" value="XP_024083686.1"/>
    <property type="gene ID" value="LOC106663719"/>
</dbReference>
<proteinExistence type="predicted"/>
<evidence type="ECO:0000256" key="1">
    <source>
        <dbReference type="SAM" id="MobiDB-lite"/>
    </source>
</evidence>
<dbReference type="RefSeq" id="XP_024083686.1">
    <property type="nucleotide sequence ID" value="XM_024227918.1"/>
</dbReference>
<feature type="compositionally biased region" description="Polar residues" evidence="1">
    <location>
        <begin position="326"/>
        <end position="343"/>
    </location>
</feature>
<dbReference type="GeneID" id="106663719"/>
<feature type="compositionally biased region" description="Polar residues" evidence="1">
    <location>
        <begin position="399"/>
        <end position="410"/>
    </location>
</feature>
<dbReference type="AlphaFoldDB" id="A0A8I6SRE3"/>
<dbReference type="RefSeq" id="XP_024083687.1">
    <property type="nucleotide sequence ID" value="XM_024227919.1"/>
</dbReference>
<keyword evidence="3" id="KW-1185">Reference proteome</keyword>
<dbReference type="KEGG" id="clec:106663719"/>
<dbReference type="EnsemblMetazoa" id="XM_014388781.2">
    <property type="protein sequence ID" value="XP_014244267.1"/>
    <property type="gene ID" value="LOC106663719"/>
</dbReference>
<dbReference type="RefSeq" id="XP_014244266.1">
    <property type="nucleotide sequence ID" value="XM_014388780.2"/>
</dbReference>
<dbReference type="EnsemblMetazoa" id="XM_024227919.1">
    <property type="protein sequence ID" value="XP_024083687.1"/>
    <property type="gene ID" value="LOC106663719"/>
</dbReference>
<reference evidence="2" key="1">
    <citation type="submission" date="2022-01" db="UniProtKB">
        <authorList>
            <consortium name="EnsemblMetazoa"/>
        </authorList>
    </citation>
    <scope>IDENTIFICATION</scope>
</reference>
<dbReference type="RefSeq" id="XP_014244267.1">
    <property type="nucleotide sequence ID" value="XM_014388781.2"/>
</dbReference>
<dbReference type="Proteomes" id="UP000494040">
    <property type="component" value="Unassembled WGS sequence"/>
</dbReference>
<evidence type="ECO:0000313" key="2">
    <source>
        <dbReference type="EnsemblMetazoa" id="XP_024083687.1"/>
    </source>
</evidence>
<feature type="compositionally biased region" description="Polar residues" evidence="1">
    <location>
        <begin position="262"/>
        <end position="272"/>
    </location>
</feature>
<evidence type="ECO:0000313" key="3">
    <source>
        <dbReference type="Proteomes" id="UP000494040"/>
    </source>
</evidence>
<dbReference type="EnsemblMetazoa" id="XM_014388780.2">
    <property type="protein sequence ID" value="XP_014244266.1"/>
    <property type="gene ID" value="LOC106663719"/>
</dbReference>